<proteinExistence type="inferred from homology"/>
<keyword evidence="2" id="KW-0560">Oxidoreductase</keyword>
<dbReference type="SUPFAM" id="SSF51197">
    <property type="entry name" value="Clavaminate synthase-like"/>
    <property type="match status" value="1"/>
</dbReference>
<dbReference type="InterPro" id="IPR026992">
    <property type="entry name" value="DIOX_N"/>
</dbReference>
<dbReference type="InterPro" id="IPR027443">
    <property type="entry name" value="IPNS-like_sf"/>
</dbReference>
<dbReference type="InterPro" id="IPR005123">
    <property type="entry name" value="Oxoglu/Fe-dep_dioxygenase_dom"/>
</dbReference>
<evidence type="ECO:0000256" key="1">
    <source>
        <dbReference type="ARBA" id="ARBA00008056"/>
    </source>
</evidence>
<dbReference type="GO" id="GO:0046872">
    <property type="term" value="F:metal ion binding"/>
    <property type="evidence" value="ECO:0007669"/>
    <property type="project" value="UniProtKB-KW"/>
</dbReference>
<evidence type="ECO:0000256" key="2">
    <source>
        <dbReference type="RuleBase" id="RU003682"/>
    </source>
</evidence>
<keyword evidence="5" id="KW-1185">Reference proteome</keyword>
<dbReference type="EMBL" id="NKUJ01000089">
    <property type="protein sequence ID" value="RMJ14260.1"/>
    <property type="molecule type" value="Genomic_DNA"/>
</dbReference>
<dbReference type="Pfam" id="PF14226">
    <property type="entry name" value="DIOX_N"/>
    <property type="match status" value="1"/>
</dbReference>
<dbReference type="Gene3D" id="2.60.120.330">
    <property type="entry name" value="B-lactam Antibiotic, Isopenicillin N Synthase, Chain"/>
    <property type="match status" value="1"/>
</dbReference>
<feature type="domain" description="Fe2OG dioxygenase" evidence="3">
    <location>
        <begin position="186"/>
        <end position="304"/>
    </location>
</feature>
<dbReference type="GO" id="GO:0016491">
    <property type="term" value="F:oxidoreductase activity"/>
    <property type="evidence" value="ECO:0007669"/>
    <property type="project" value="UniProtKB-KW"/>
</dbReference>
<dbReference type="FunFam" id="2.60.120.330:FF:000038">
    <property type="entry name" value="Si:dkey-10o6.2"/>
    <property type="match status" value="1"/>
</dbReference>
<evidence type="ECO:0000313" key="4">
    <source>
        <dbReference type="EMBL" id="RMJ14260.1"/>
    </source>
</evidence>
<keyword evidence="2" id="KW-0479">Metal-binding</keyword>
<dbReference type="InterPro" id="IPR044861">
    <property type="entry name" value="IPNS-like_FE2OG_OXY"/>
</dbReference>
<dbReference type="Proteomes" id="UP000277212">
    <property type="component" value="Unassembled WGS sequence"/>
</dbReference>
<gene>
    <name evidence="4" type="ORF">CDV36_006078</name>
</gene>
<dbReference type="PROSITE" id="PS51471">
    <property type="entry name" value="FE2OG_OXY"/>
    <property type="match status" value="1"/>
</dbReference>
<organism evidence="4 5">
    <name type="scientific">Fusarium kuroshium</name>
    <dbReference type="NCBI Taxonomy" id="2010991"/>
    <lineage>
        <taxon>Eukaryota</taxon>
        <taxon>Fungi</taxon>
        <taxon>Dikarya</taxon>
        <taxon>Ascomycota</taxon>
        <taxon>Pezizomycotina</taxon>
        <taxon>Sordariomycetes</taxon>
        <taxon>Hypocreomycetidae</taxon>
        <taxon>Hypocreales</taxon>
        <taxon>Nectriaceae</taxon>
        <taxon>Fusarium</taxon>
        <taxon>Fusarium solani species complex</taxon>
    </lineage>
</organism>
<accession>A0A3M2S9L5</accession>
<dbReference type="PANTHER" id="PTHR47990">
    <property type="entry name" value="2-OXOGLUTARATE (2OG) AND FE(II)-DEPENDENT OXYGENASE SUPERFAMILY PROTEIN-RELATED"/>
    <property type="match status" value="1"/>
</dbReference>
<protein>
    <recommendedName>
        <fullName evidence="3">Fe2OG dioxygenase domain-containing protein</fullName>
    </recommendedName>
</protein>
<name>A0A3M2S9L5_9HYPO</name>
<comment type="caution">
    <text evidence="4">The sequence shown here is derived from an EMBL/GenBank/DDBJ whole genome shotgun (WGS) entry which is preliminary data.</text>
</comment>
<evidence type="ECO:0000313" key="5">
    <source>
        <dbReference type="Proteomes" id="UP000277212"/>
    </source>
</evidence>
<evidence type="ECO:0000259" key="3">
    <source>
        <dbReference type="PROSITE" id="PS51471"/>
    </source>
</evidence>
<sequence>MGSLPDQTMAIPVIDFAPLLSDDSQHETYAKAGKEIFHAFKHVGFAYIKNHAVPQEIVDEAFGWSKKFFDLPQEEKDKVPHPPEGWYHRGYSGIGREKVTQMVFDEAGIAQERKKPDFKESYEMGNEDNIATLRNIWPAEDVIPGFRDFFIKFYETCYQMELKLLRAIAVGMSLEDNFFVDYHKEKNNQIRLLHYPPAIEELMATGKLDGIGAHTDFGTMTMLFQDQVGGLEVEDIHNKGTYIQAPYIPGTIVVNIGDFLMRWSNDELRSTMHHVRAPAAEEPKDKSQVRMTKERYSIPYFVCADAERTIDCVPGCWGPDRPKKYEPVNAMDYINMRLNSTY</sequence>
<dbReference type="GO" id="GO:0044283">
    <property type="term" value="P:small molecule biosynthetic process"/>
    <property type="evidence" value="ECO:0007669"/>
    <property type="project" value="UniProtKB-ARBA"/>
</dbReference>
<dbReference type="InterPro" id="IPR050231">
    <property type="entry name" value="Iron_ascorbate_oxido_reductase"/>
</dbReference>
<comment type="similarity">
    <text evidence="1 2">Belongs to the iron/ascorbate-dependent oxidoreductase family.</text>
</comment>
<dbReference type="AlphaFoldDB" id="A0A3M2S9L5"/>
<dbReference type="OrthoDB" id="288590at2759"/>
<dbReference type="STRING" id="2010991.A0A3M2S9L5"/>
<reference evidence="4 5" key="1">
    <citation type="submission" date="2017-06" db="EMBL/GenBank/DDBJ databases">
        <title>Comparative genomic analysis of Ambrosia Fusariam Clade fungi.</title>
        <authorList>
            <person name="Stajich J.E."/>
            <person name="Carrillo J."/>
            <person name="Kijimoto T."/>
            <person name="Eskalen A."/>
            <person name="O'Donnell K."/>
            <person name="Kasson M."/>
        </authorList>
    </citation>
    <scope>NUCLEOTIDE SEQUENCE [LARGE SCALE GENOMIC DNA]</scope>
    <source>
        <strain evidence="4">UCR3666</strain>
    </source>
</reference>
<dbReference type="PRINTS" id="PR00682">
    <property type="entry name" value="IPNSYNTHASE"/>
</dbReference>
<dbReference type="Pfam" id="PF03171">
    <property type="entry name" value="2OG-FeII_Oxy"/>
    <property type="match status" value="1"/>
</dbReference>
<keyword evidence="2" id="KW-0408">Iron</keyword>